<dbReference type="GO" id="GO:0004674">
    <property type="term" value="F:protein serine/threonine kinase activity"/>
    <property type="evidence" value="ECO:0007669"/>
    <property type="project" value="UniProtKB-KW"/>
</dbReference>
<dbReference type="PROSITE" id="PS50011">
    <property type="entry name" value="PROTEIN_KINASE_DOM"/>
    <property type="match status" value="1"/>
</dbReference>
<keyword evidence="9" id="KW-1133">Transmembrane helix</keyword>
<accession>A0A978UI49</accession>
<feature type="compositionally biased region" description="Polar residues" evidence="8">
    <location>
        <begin position="369"/>
        <end position="378"/>
    </location>
</feature>
<feature type="transmembrane region" description="Helical" evidence="9">
    <location>
        <begin position="265"/>
        <end position="283"/>
    </location>
</feature>
<comment type="similarity">
    <text evidence="7">Belongs to the protein kinase superfamily.</text>
</comment>
<dbReference type="InterPro" id="IPR011009">
    <property type="entry name" value="Kinase-like_dom_sf"/>
</dbReference>
<name>A0A978UI49_ZIZJJ</name>
<dbReference type="SUPFAM" id="SSF56112">
    <property type="entry name" value="Protein kinase-like (PK-like)"/>
    <property type="match status" value="1"/>
</dbReference>
<dbReference type="EMBL" id="JAEACU010000011">
    <property type="protein sequence ID" value="KAH7514480.1"/>
    <property type="molecule type" value="Genomic_DNA"/>
</dbReference>
<keyword evidence="5 6" id="KW-0067">ATP-binding</keyword>
<evidence type="ECO:0000256" key="6">
    <source>
        <dbReference type="PROSITE-ProRule" id="PRU10141"/>
    </source>
</evidence>
<evidence type="ECO:0000256" key="2">
    <source>
        <dbReference type="ARBA" id="ARBA00022679"/>
    </source>
</evidence>
<dbReference type="GO" id="GO:0005524">
    <property type="term" value="F:ATP binding"/>
    <property type="evidence" value="ECO:0007669"/>
    <property type="project" value="UniProtKB-UniRule"/>
</dbReference>
<dbReference type="Pfam" id="PF00069">
    <property type="entry name" value="Pkinase"/>
    <property type="match status" value="1"/>
</dbReference>
<dbReference type="InterPro" id="IPR008271">
    <property type="entry name" value="Ser/Thr_kinase_AS"/>
</dbReference>
<feature type="compositionally biased region" description="Polar residues" evidence="8">
    <location>
        <begin position="344"/>
        <end position="360"/>
    </location>
</feature>
<keyword evidence="9" id="KW-0472">Membrane</keyword>
<keyword evidence="7" id="KW-0723">Serine/threonine-protein kinase</keyword>
<dbReference type="Gene3D" id="1.10.510.10">
    <property type="entry name" value="Transferase(Phosphotransferase) domain 1"/>
    <property type="match status" value="2"/>
</dbReference>
<evidence type="ECO:0000256" key="4">
    <source>
        <dbReference type="ARBA" id="ARBA00022777"/>
    </source>
</evidence>
<dbReference type="InterPro" id="IPR050823">
    <property type="entry name" value="Plant_Ser_Thr_Prot_Kinase"/>
</dbReference>
<proteinExistence type="inferred from homology"/>
<evidence type="ECO:0000313" key="12">
    <source>
        <dbReference type="Proteomes" id="UP000813462"/>
    </source>
</evidence>
<dbReference type="FunFam" id="3.30.200.20:FF:000228">
    <property type="entry name" value="Serine/threonine-protein kinase BIK1"/>
    <property type="match status" value="1"/>
</dbReference>
<evidence type="ECO:0000256" key="7">
    <source>
        <dbReference type="RuleBase" id="RU000304"/>
    </source>
</evidence>
<feature type="region of interest" description="Disordered" evidence="8">
    <location>
        <begin position="340"/>
        <end position="378"/>
    </location>
</feature>
<dbReference type="AlphaFoldDB" id="A0A978UI49"/>
<dbReference type="PANTHER" id="PTHR45621">
    <property type="entry name" value="OS01G0588500 PROTEIN-RELATED"/>
    <property type="match status" value="1"/>
</dbReference>
<comment type="caution">
    <text evidence="11">The sequence shown here is derived from an EMBL/GenBank/DDBJ whole genome shotgun (WGS) entry which is preliminary data.</text>
</comment>
<keyword evidence="2" id="KW-0808">Transferase</keyword>
<evidence type="ECO:0000313" key="11">
    <source>
        <dbReference type="EMBL" id="KAH7514480.1"/>
    </source>
</evidence>
<evidence type="ECO:0000256" key="9">
    <source>
        <dbReference type="SAM" id="Phobius"/>
    </source>
</evidence>
<organism evidence="11 12">
    <name type="scientific">Ziziphus jujuba var. spinosa</name>
    <dbReference type="NCBI Taxonomy" id="714518"/>
    <lineage>
        <taxon>Eukaryota</taxon>
        <taxon>Viridiplantae</taxon>
        <taxon>Streptophyta</taxon>
        <taxon>Embryophyta</taxon>
        <taxon>Tracheophyta</taxon>
        <taxon>Spermatophyta</taxon>
        <taxon>Magnoliopsida</taxon>
        <taxon>eudicotyledons</taxon>
        <taxon>Gunneridae</taxon>
        <taxon>Pentapetalae</taxon>
        <taxon>rosids</taxon>
        <taxon>fabids</taxon>
        <taxon>Rosales</taxon>
        <taxon>Rhamnaceae</taxon>
        <taxon>Paliureae</taxon>
        <taxon>Ziziphus</taxon>
    </lineage>
</organism>
<keyword evidence="4" id="KW-0418">Kinase</keyword>
<feature type="binding site" evidence="6">
    <location>
        <position position="113"/>
    </location>
    <ligand>
        <name>ATP</name>
        <dbReference type="ChEBI" id="CHEBI:30616"/>
    </ligand>
</feature>
<gene>
    <name evidence="11" type="ORF">FEM48_Zijuj11G0094000</name>
</gene>
<keyword evidence="3 6" id="KW-0547">Nucleotide-binding</keyword>
<evidence type="ECO:0000256" key="5">
    <source>
        <dbReference type="ARBA" id="ARBA00022840"/>
    </source>
</evidence>
<protein>
    <recommendedName>
        <fullName evidence="1">non-specific serine/threonine protein kinase</fullName>
        <ecNumber evidence="1">2.7.11.1</ecNumber>
    </recommendedName>
</protein>
<dbReference type="Gene3D" id="3.30.200.20">
    <property type="entry name" value="Phosphorylase Kinase, domain 1"/>
    <property type="match status" value="1"/>
</dbReference>
<evidence type="ECO:0000259" key="10">
    <source>
        <dbReference type="PROSITE" id="PS50011"/>
    </source>
</evidence>
<dbReference type="Proteomes" id="UP000813462">
    <property type="component" value="Unassembled WGS sequence"/>
</dbReference>
<keyword evidence="9" id="KW-0812">Transmembrane</keyword>
<feature type="domain" description="Protein kinase" evidence="10">
    <location>
        <begin position="75"/>
        <end position="336"/>
    </location>
</feature>
<dbReference type="EC" id="2.7.11.1" evidence="1"/>
<evidence type="ECO:0000256" key="3">
    <source>
        <dbReference type="ARBA" id="ARBA00022741"/>
    </source>
</evidence>
<dbReference type="InterPro" id="IPR000719">
    <property type="entry name" value="Prot_kinase_dom"/>
</dbReference>
<dbReference type="PROSITE" id="PS00108">
    <property type="entry name" value="PROTEIN_KINASE_ST"/>
    <property type="match status" value="1"/>
</dbReference>
<evidence type="ECO:0000256" key="8">
    <source>
        <dbReference type="SAM" id="MobiDB-lite"/>
    </source>
</evidence>
<evidence type="ECO:0000256" key="1">
    <source>
        <dbReference type="ARBA" id="ARBA00012513"/>
    </source>
</evidence>
<reference evidence="11" key="1">
    <citation type="journal article" date="2021" name="Front. Plant Sci.">
        <title>Chromosome-Scale Genome Assembly for Chinese Sour Jujube and Insights Into Its Genome Evolution and Domestication Signature.</title>
        <authorList>
            <person name="Shen L.-Y."/>
            <person name="Luo H."/>
            <person name="Wang X.-L."/>
            <person name="Wang X.-M."/>
            <person name="Qiu X.-J."/>
            <person name="Liu H."/>
            <person name="Zhou S.-S."/>
            <person name="Jia K.-H."/>
            <person name="Nie S."/>
            <person name="Bao Y.-T."/>
            <person name="Zhang R.-G."/>
            <person name="Yun Q.-Z."/>
            <person name="Chai Y.-H."/>
            <person name="Lu J.-Y."/>
            <person name="Li Y."/>
            <person name="Zhao S.-W."/>
            <person name="Mao J.-F."/>
            <person name="Jia S.-G."/>
            <person name="Mao Y.-M."/>
        </authorList>
    </citation>
    <scope>NUCLEOTIDE SEQUENCE</scope>
    <source>
        <strain evidence="11">AT0</strain>
        <tissue evidence="11">Leaf</tissue>
    </source>
</reference>
<dbReference type="PROSITE" id="PS00107">
    <property type="entry name" value="PROTEIN_KINASE_ATP"/>
    <property type="match status" value="1"/>
</dbReference>
<dbReference type="InterPro" id="IPR017441">
    <property type="entry name" value="Protein_kinase_ATP_BS"/>
</dbReference>
<sequence>MGLCWSNRIKAESPSHTGFNSKSVSKDGFGIGSVSSSKFSSSSIPITPRSEDEILESSKLKSFSFSELKTATRNFRPDSVLGEGGFGSVFKGWIDEQTLTATKPGTGIIIAVKRLNQEGFQGHKEWLTEINYLGQLYHPNLVKLIGYCLEDDHRLLVYEYMPKGSMENHLFRRGSHFQPLSWSVRMTVALHAARGLAFLHNAESQVIYRDFKTSNILLDSNYNAKLSDFGLARDGPTGDKSHVSTRVMGTRGYAAPEYLATGTSFFLFFFFFLEKILLSCLILKNYMPAFKKNGSVSCQYSISRAQKAANLALECLAVEPKCRPSMDEVVATLEQLQDAGGKDNNANGHGQAKSCRSSINDGPRPTTYPRPSNSPLFA</sequence>